<evidence type="ECO:0000256" key="11">
    <source>
        <dbReference type="ARBA" id="ARBA00023065"/>
    </source>
</evidence>
<keyword evidence="9" id="KW-1133">Transmembrane helix</keyword>
<keyword evidence="6" id="KW-0812">Transmembrane</keyword>
<dbReference type="InterPro" id="IPR008559">
    <property type="entry name" value="TMCO1"/>
</dbReference>
<keyword evidence="4" id="KW-0109">Calcium transport</keyword>
<dbReference type="GO" id="GO:0005262">
    <property type="term" value="F:calcium channel activity"/>
    <property type="evidence" value="ECO:0007669"/>
    <property type="project" value="UniProtKB-KW"/>
</dbReference>
<evidence type="ECO:0000256" key="13">
    <source>
        <dbReference type="ARBA" id="ARBA00023303"/>
    </source>
</evidence>
<dbReference type="GO" id="GO:0032469">
    <property type="term" value="P:endoplasmic reticulum calcium ion homeostasis"/>
    <property type="evidence" value="ECO:0007669"/>
    <property type="project" value="InterPro"/>
</dbReference>
<evidence type="ECO:0000256" key="2">
    <source>
        <dbReference type="ARBA" id="ARBA00006537"/>
    </source>
</evidence>
<keyword evidence="11" id="KW-0406">Ion transport</keyword>
<dbReference type="Proteomes" id="UP000198406">
    <property type="component" value="Unassembled WGS sequence"/>
</dbReference>
<evidence type="ECO:0000256" key="7">
    <source>
        <dbReference type="ARBA" id="ARBA00022824"/>
    </source>
</evidence>
<dbReference type="GO" id="GO:0005789">
    <property type="term" value="C:endoplasmic reticulum membrane"/>
    <property type="evidence" value="ECO:0007669"/>
    <property type="project" value="UniProtKB-SubCell"/>
</dbReference>
<evidence type="ECO:0000256" key="8">
    <source>
        <dbReference type="ARBA" id="ARBA00022837"/>
    </source>
</evidence>
<dbReference type="PANTHER" id="PTHR20917:SF0">
    <property type="entry name" value="CALCIUM LOAD-ACTIVATED CALCIUM CHANNEL"/>
    <property type="match status" value="1"/>
</dbReference>
<comment type="caution">
    <text evidence="15">The sequence shown here is derived from an EMBL/GenBank/DDBJ whole genome shotgun (WGS) entry which is preliminary data.</text>
</comment>
<dbReference type="InterPro" id="IPR002809">
    <property type="entry name" value="EMC3/TMCO1"/>
</dbReference>
<keyword evidence="5" id="KW-0107">Calcium channel</keyword>
<dbReference type="AlphaFoldDB" id="A0A1Z5JDJ7"/>
<comment type="subcellular location">
    <subcellularLocation>
        <location evidence="1">Endoplasmic reticulum membrane</location>
        <topology evidence="1">Multi-pass membrane protein</topology>
    </subcellularLocation>
</comment>
<evidence type="ECO:0000256" key="9">
    <source>
        <dbReference type="ARBA" id="ARBA00022989"/>
    </source>
</evidence>
<name>A0A1Z5JDJ7_FISSO</name>
<dbReference type="InParanoid" id="A0A1Z5JDJ7"/>
<comment type="similarity">
    <text evidence="2">Belongs to the TMCO1 family.</text>
</comment>
<protein>
    <submittedName>
        <fullName evidence="15">Uncharacterized protein</fullName>
    </submittedName>
</protein>
<gene>
    <name evidence="15" type="ORF">FisN_20Lh114</name>
</gene>
<evidence type="ECO:0000256" key="5">
    <source>
        <dbReference type="ARBA" id="ARBA00022673"/>
    </source>
</evidence>
<evidence type="ECO:0000256" key="10">
    <source>
        <dbReference type="ARBA" id="ARBA00023054"/>
    </source>
</evidence>
<evidence type="ECO:0000256" key="6">
    <source>
        <dbReference type="ARBA" id="ARBA00022692"/>
    </source>
</evidence>
<reference evidence="15 16" key="1">
    <citation type="journal article" date="2015" name="Plant Cell">
        <title>Oil accumulation by the oleaginous diatom Fistulifera solaris as revealed by the genome and transcriptome.</title>
        <authorList>
            <person name="Tanaka T."/>
            <person name="Maeda Y."/>
            <person name="Veluchamy A."/>
            <person name="Tanaka M."/>
            <person name="Abida H."/>
            <person name="Marechal E."/>
            <person name="Bowler C."/>
            <person name="Muto M."/>
            <person name="Sunaga Y."/>
            <person name="Tanaka M."/>
            <person name="Yoshino T."/>
            <person name="Taniguchi T."/>
            <person name="Fukuda Y."/>
            <person name="Nemoto M."/>
            <person name="Matsumoto M."/>
            <person name="Wong P.S."/>
            <person name="Aburatani S."/>
            <person name="Fujibuchi W."/>
        </authorList>
    </citation>
    <scope>NUCLEOTIDE SEQUENCE [LARGE SCALE GENOMIC DNA]</scope>
    <source>
        <strain evidence="15 16">JPCC DA0580</strain>
    </source>
</reference>
<keyword evidence="3" id="KW-0813">Transport</keyword>
<sequence length="228" mass="25757">MTASDISSIALTIVTIQIGCDLWFNWRVYNTESYRRALNALERANVKLQREREVMEKEQEKTILSTATTSKQALKNNDRWKKRWQRAQDDHAEAVALVAQKHTAPNIYTSILFVLLMRILGTEHSGKVLGVLPFSVPFAFIRRFVTSRGLQFEMSDDATPELTVLTTQACSFFFIYFLCGLSVKFYASKLIGIQPPKGAEGLSAIMQSPQGRKLARSMGMDPDELKNA</sequence>
<feature type="coiled-coil region" evidence="14">
    <location>
        <begin position="31"/>
        <end position="61"/>
    </location>
</feature>
<accession>A0A1Z5JDJ7</accession>
<keyword evidence="16" id="KW-1185">Reference proteome</keyword>
<dbReference type="PANTHER" id="PTHR20917">
    <property type="entry name" value="PNAS-RELATED"/>
    <property type="match status" value="1"/>
</dbReference>
<evidence type="ECO:0000256" key="14">
    <source>
        <dbReference type="SAM" id="Coils"/>
    </source>
</evidence>
<dbReference type="EMBL" id="BDSP01000045">
    <property type="protein sequence ID" value="GAX11831.1"/>
    <property type="molecule type" value="Genomic_DNA"/>
</dbReference>
<evidence type="ECO:0000256" key="3">
    <source>
        <dbReference type="ARBA" id="ARBA00022448"/>
    </source>
</evidence>
<evidence type="ECO:0000256" key="1">
    <source>
        <dbReference type="ARBA" id="ARBA00004477"/>
    </source>
</evidence>
<keyword evidence="7" id="KW-0256">Endoplasmic reticulum</keyword>
<dbReference type="OrthoDB" id="41595at2759"/>
<keyword evidence="12" id="KW-0472">Membrane</keyword>
<evidence type="ECO:0000313" key="15">
    <source>
        <dbReference type="EMBL" id="GAX11831.1"/>
    </source>
</evidence>
<evidence type="ECO:0000256" key="12">
    <source>
        <dbReference type="ARBA" id="ARBA00023136"/>
    </source>
</evidence>
<evidence type="ECO:0000313" key="16">
    <source>
        <dbReference type="Proteomes" id="UP000198406"/>
    </source>
</evidence>
<keyword evidence="13" id="KW-0407">Ion channel</keyword>
<keyword evidence="8" id="KW-0106">Calcium</keyword>
<evidence type="ECO:0000256" key="4">
    <source>
        <dbReference type="ARBA" id="ARBA00022568"/>
    </source>
</evidence>
<keyword evidence="10 14" id="KW-0175">Coiled coil</keyword>
<dbReference type="Pfam" id="PF01956">
    <property type="entry name" value="EMC3_TMCO1"/>
    <property type="match status" value="1"/>
</dbReference>
<proteinExistence type="inferred from homology"/>
<organism evidence="15 16">
    <name type="scientific">Fistulifera solaris</name>
    <name type="common">Oleaginous diatom</name>
    <dbReference type="NCBI Taxonomy" id="1519565"/>
    <lineage>
        <taxon>Eukaryota</taxon>
        <taxon>Sar</taxon>
        <taxon>Stramenopiles</taxon>
        <taxon>Ochrophyta</taxon>
        <taxon>Bacillariophyta</taxon>
        <taxon>Bacillariophyceae</taxon>
        <taxon>Bacillariophycidae</taxon>
        <taxon>Naviculales</taxon>
        <taxon>Naviculaceae</taxon>
        <taxon>Fistulifera</taxon>
    </lineage>
</organism>